<comment type="pathway">
    <text evidence="2">Purine metabolism; 7-cyano-7-deazaguanine biosynthesis.</text>
</comment>
<evidence type="ECO:0000313" key="11">
    <source>
        <dbReference type="EMBL" id="MBC6995175.1"/>
    </source>
</evidence>
<dbReference type="SUPFAM" id="SSF55620">
    <property type="entry name" value="Tetrahydrobiopterin biosynthesis enzymes-like"/>
    <property type="match status" value="1"/>
</dbReference>
<reference evidence="11" key="1">
    <citation type="submission" date="2020-08" db="EMBL/GenBank/DDBJ databases">
        <title>Lewinella bacteria from marine environments.</title>
        <authorList>
            <person name="Zhong Y."/>
        </authorList>
    </citation>
    <scope>NUCLEOTIDE SEQUENCE</scope>
    <source>
        <strain evidence="11">KCTC 42187</strain>
    </source>
</reference>
<accession>A0A923PJE6</accession>
<dbReference type="EC" id="4.1.2.50" evidence="4"/>
<keyword evidence="7" id="KW-0862">Zinc</keyword>
<gene>
    <name evidence="11" type="ORF">H9S92_13425</name>
</gene>
<proteinExistence type="inferred from homology"/>
<dbReference type="FunFam" id="3.30.479.10:FF:000003">
    <property type="entry name" value="6-pyruvoyl tetrahydrobiopterin synthase"/>
    <property type="match status" value="1"/>
</dbReference>
<evidence type="ECO:0000256" key="5">
    <source>
        <dbReference type="ARBA" id="ARBA00018141"/>
    </source>
</evidence>
<evidence type="ECO:0000256" key="8">
    <source>
        <dbReference type="ARBA" id="ARBA00023239"/>
    </source>
</evidence>
<comment type="cofactor">
    <cofactor evidence="1">
        <name>Zn(2+)</name>
        <dbReference type="ChEBI" id="CHEBI:29105"/>
    </cofactor>
</comment>
<dbReference type="AlphaFoldDB" id="A0A923PJE6"/>
<evidence type="ECO:0000256" key="1">
    <source>
        <dbReference type="ARBA" id="ARBA00001947"/>
    </source>
</evidence>
<evidence type="ECO:0000256" key="10">
    <source>
        <dbReference type="ARBA" id="ARBA00048807"/>
    </source>
</evidence>
<dbReference type="PANTHER" id="PTHR12589">
    <property type="entry name" value="PYRUVOYL TETRAHYDROBIOPTERIN SYNTHASE"/>
    <property type="match status" value="1"/>
</dbReference>
<dbReference type="GO" id="GO:0070497">
    <property type="term" value="F:6-carboxytetrahydropterin synthase activity"/>
    <property type="evidence" value="ECO:0007669"/>
    <property type="project" value="UniProtKB-EC"/>
</dbReference>
<comment type="catalytic activity">
    <reaction evidence="10">
        <text>7,8-dihydroneopterin 3'-triphosphate + H2O = 6-carboxy-5,6,7,8-tetrahydropterin + triphosphate + acetaldehyde + 2 H(+)</text>
        <dbReference type="Rhea" id="RHEA:27966"/>
        <dbReference type="ChEBI" id="CHEBI:15343"/>
        <dbReference type="ChEBI" id="CHEBI:15377"/>
        <dbReference type="ChEBI" id="CHEBI:15378"/>
        <dbReference type="ChEBI" id="CHEBI:18036"/>
        <dbReference type="ChEBI" id="CHEBI:58462"/>
        <dbReference type="ChEBI" id="CHEBI:61032"/>
        <dbReference type="EC" id="4.1.2.50"/>
    </reaction>
</comment>
<dbReference type="Proteomes" id="UP000650081">
    <property type="component" value="Unassembled WGS sequence"/>
</dbReference>
<organism evidence="11 12">
    <name type="scientific">Neolewinella lacunae</name>
    <dbReference type="NCBI Taxonomy" id="1517758"/>
    <lineage>
        <taxon>Bacteria</taxon>
        <taxon>Pseudomonadati</taxon>
        <taxon>Bacteroidota</taxon>
        <taxon>Saprospiria</taxon>
        <taxon>Saprospirales</taxon>
        <taxon>Lewinellaceae</taxon>
        <taxon>Neolewinella</taxon>
    </lineage>
</organism>
<protein>
    <recommendedName>
        <fullName evidence="5">6-carboxy-5,6,7,8-tetrahydropterin synthase</fullName>
        <ecNumber evidence="4">4.1.2.50</ecNumber>
    </recommendedName>
    <alternativeName>
        <fullName evidence="9">Queuosine biosynthesis protein QueD</fullName>
    </alternativeName>
</protein>
<dbReference type="Pfam" id="PF01242">
    <property type="entry name" value="PTPS"/>
    <property type="match status" value="1"/>
</dbReference>
<keyword evidence="12" id="KW-1185">Reference proteome</keyword>
<dbReference type="InterPro" id="IPR038418">
    <property type="entry name" value="6-PTP_synth/QueD_sf"/>
</dbReference>
<evidence type="ECO:0000313" key="12">
    <source>
        <dbReference type="Proteomes" id="UP000650081"/>
    </source>
</evidence>
<keyword evidence="6" id="KW-0479">Metal-binding</keyword>
<evidence type="ECO:0000256" key="3">
    <source>
        <dbReference type="ARBA" id="ARBA00008900"/>
    </source>
</evidence>
<name>A0A923PJE6_9BACT</name>
<evidence type="ECO:0000256" key="6">
    <source>
        <dbReference type="ARBA" id="ARBA00022723"/>
    </source>
</evidence>
<keyword evidence="8" id="KW-0456">Lyase</keyword>
<dbReference type="EMBL" id="JACSIT010000118">
    <property type="protein sequence ID" value="MBC6995175.1"/>
    <property type="molecule type" value="Genomic_DNA"/>
</dbReference>
<sequence length="141" mass="16344">MLYLTRRETFNAAHKLTVPEWSREKNYATFGKCSNPNWHGHNYQLFVTVAGEPDPVTGFVMDAKALSTIVKEEIIDDVDHANFNLDVDWFPADLQPTTENISRIFWERIEARVNQSGARLYSIRLQETENIYAEYYGPNGR</sequence>
<dbReference type="RefSeq" id="WP_187467221.1">
    <property type="nucleotide sequence ID" value="NZ_JACSIT010000118.1"/>
</dbReference>
<evidence type="ECO:0000256" key="9">
    <source>
        <dbReference type="ARBA" id="ARBA00031449"/>
    </source>
</evidence>
<dbReference type="Gene3D" id="3.30.479.10">
    <property type="entry name" value="6-pyruvoyl tetrahydropterin synthase/QueD"/>
    <property type="match status" value="1"/>
</dbReference>
<comment type="similarity">
    <text evidence="3">Belongs to the PTPS family. QueD subfamily.</text>
</comment>
<dbReference type="PANTHER" id="PTHR12589:SF7">
    <property type="entry name" value="6-PYRUVOYL TETRAHYDROBIOPTERIN SYNTHASE"/>
    <property type="match status" value="1"/>
</dbReference>
<evidence type="ECO:0000256" key="7">
    <source>
        <dbReference type="ARBA" id="ARBA00022833"/>
    </source>
</evidence>
<comment type="caution">
    <text evidence="11">The sequence shown here is derived from an EMBL/GenBank/DDBJ whole genome shotgun (WGS) entry which is preliminary data.</text>
</comment>
<evidence type="ECO:0000256" key="2">
    <source>
        <dbReference type="ARBA" id="ARBA00005061"/>
    </source>
</evidence>
<evidence type="ECO:0000256" key="4">
    <source>
        <dbReference type="ARBA" id="ARBA00012982"/>
    </source>
</evidence>
<dbReference type="InterPro" id="IPR007115">
    <property type="entry name" value="6-PTP_synth/QueD"/>
</dbReference>
<dbReference type="GO" id="GO:0046872">
    <property type="term" value="F:metal ion binding"/>
    <property type="evidence" value="ECO:0007669"/>
    <property type="project" value="UniProtKB-KW"/>
</dbReference>